<keyword evidence="2" id="KW-1185">Reference proteome</keyword>
<dbReference type="STRING" id="1236501.GCA_000613865_02569"/>
<name>A0A252BYQ2_9PROT</name>
<reference evidence="2" key="1">
    <citation type="submission" date="2014-06" db="EMBL/GenBank/DDBJ databases">
        <authorList>
            <person name="Winans N.J."/>
            <person name="Newell P.D."/>
            <person name="Douglas A.E."/>
        </authorList>
    </citation>
    <scope>NUCLEOTIDE SEQUENCE [LARGE SCALE GENOMIC DNA]</scope>
</reference>
<sequence length="88" mass="10231">MGKQKGRYPAGDRPFMSAKQEEAELEAFAFQTLPFHFACATHGFSRFTRFAFGRLFKVPTQFHFTEDAFALHFFLERFKSLIDIVVTD</sequence>
<dbReference type="EMBL" id="JOPJ01000001">
    <property type="protein sequence ID" value="OUJ14098.1"/>
    <property type="molecule type" value="Genomic_DNA"/>
</dbReference>
<dbReference type="AlphaFoldDB" id="A0A252BYQ2"/>
<accession>A0A252BYQ2</accession>
<evidence type="ECO:0000313" key="2">
    <source>
        <dbReference type="Proteomes" id="UP000194931"/>
    </source>
</evidence>
<organism evidence="1 2">
    <name type="scientific">Acetobacter okinawensis</name>
    <dbReference type="NCBI Taxonomy" id="1076594"/>
    <lineage>
        <taxon>Bacteria</taxon>
        <taxon>Pseudomonadati</taxon>
        <taxon>Pseudomonadota</taxon>
        <taxon>Alphaproteobacteria</taxon>
        <taxon>Acetobacterales</taxon>
        <taxon>Acetobacteraceae</taxon>
        <taxon>Acetobacter</taxon>
    </lineage>
</organism>
<comment type="caution">
    <text evidence="1">The sequence shown here is derived from an EMBL/GenBank/DDBJ whole genome shotgun (WGS) entry which is preliminary data.</text>
</comment>
<protein>
    <submittedName>
        <fullName evidence="1">Uncharacterized protein</fullName>
    </submittedName>
</protein>
<evidence type="ECO:0000313" key="1">
    <source>
        <dbReference type="EMBL" id="OUJ14098.1"/>
    </source>
</evidence>
<proteinExistence type="predicted"/>
<gene>
    <name evidence="1" type="ORF">HK26_00450</name>
</gene>
<dbReference type="Proteomes" id="UP000194931">
    <property type="component" value="Unassembled WGS sequence"/>
</dbReference>